<gene>
    <name evidence="1" type="ORF">GCM10023196_069270</name>
</gene>
<name>A0ABP8UJB7_9ACTN</name>
<organism evidence="1 2">
    <name type="scientific">Actinoallomurus vinaceus</name>
    <dbReference type="NCBI Taxonomy" id="1080074"/>
    <lineage>
        <taxon>Bacteria</taxon>
        <taxon>Bacillati</taxon>
        <taxon>Actinomycetota</taxon>
        <taxon>Actinomycetes</taxon>
        <taxon>Streptosporangiales</taxon>
        <taxon>Thermomonosporaceae</taxon>
        <taxon>Actinoallomurus</taxon>
    </lineage>
</organism>
<keyword evidence="2" id="KW-1185">Reference proteome</keyword>
<evidence type="ECO:0000313" key="1">
    <source>
        <dbReference type="EMBL" id="GAA4633094.1"/>
    </source>
</evidence>
<evidence type="ECO:0000313" key="2">
    <source>
        <dbReference type="Proteomes" id="UP001501442"/>
    </source>
</evidence>
<proteinExistence type="predicted"/>
<dbReference type="RefSeq" id="WP_345436074.1">
    <property type="nucleotide sequence ID" value="NZ_BAABHK010000011.1"/>
</dbReference>
<accession>A0ABP8UJB7</accession>
<protein>
    <submittedName>
        <fullName evidence="1">Uncharacterized protein</fullName>
    </submittedName>
</protein>
<dbReference type="Proteomes" id="UP001501442">
    <property type="component" value="Unassembled WGS sequence"/>
</dbReference>
<dbReference type="EMBL" id="BAABHK010000011">
    <property type="protein sequence ID" value="GAA4633094.1"/>
    <property type="molecule type" value="Genomic_DNA"/>
</dbReference>
<reference evidence="2" key="1">
    <citation type="journal article" date="2019" name="Int. J. Syst. Evol. Microbiol.">
        <title>The Global Catalogue of Microorganisms (GCM) 10K type strain sequencing project: providing services to taxonomists for standard genome sequencing and annotation.</title>
        <authorList>
            <consortium name="The Broad Institute Genomics Platform"/>
            <consortium name="The Broad Institute Genome Sequencing Center for Infectious Disease"/>
            <person name="Wu L."/>
            <person name="Ma J."/>
        </authorList>
    </citation>
    <scope>NUCLEOTIDE SEQUENCE [LARGE SCALE GENOMIC DNA]</scope>
    <source>
        <strain evidence="2">JCM 17939</strain>
    </source>
</reference>
<sequence>MISHGPTHPYRTAEPNEYVPPLDRDVYGLRRLRVSKVAQRPHTPAHRRAARASLSAQLNAYAKWSKDRMGTPIAASMQLVGVDISDIAIWLGVA</sequence>
<comment type="caution">
    <text evidence="1">The sequence shown here is derived from an EMBL/GenBank/DDBJ whole genome shotgun (WGS) entry which is preliminary data.</text>
</comment>